<dbReference type="Gene3D" id="2.60.120.10">
    <property type="entry name" value="Jelly Rolls"/>
    <property type="match status" value="1"/>
</dbReference>
<keyword evidence="2" id="KW-0238">DNA-binding</keyword>
<dbReference type="SUPFAM" id="SSF46785">
    <property type="entry name" value="Winged helix' DNA-binding domain"/>
    <property type="match status" value="1"/>
</dbReference>
<keyword evidence="1" id="KW-0805">Transcription regulation</keyword>
<dbReference type="AlphaFoldDB" id="A0A150WUI0"/>
<dbReference type="Proteomes" id="UP000075391">
    <property type="component" value="Unassembled WGS sequence"/>
</dbReference>
<gene>
    <name evidence="6" type="ORF">AZI85_15760</name>
</gene>
<dbReference type="InterPro" id="IPR018490">
    <property type="entry name" value="cNMP-bd_dom_sf"/>
</dbReference>
<dbReference type="PRINTS" id="PR00034">
    <property type="entry name" value="HTHCRP"/>
</dbReference>
<dbReference type="SMART" id="SM00419">
    <property type="entry name" value="HTH_CRP"/>
    <property type="match status" value="1"/>
</dbReference>
<sequence length="231" mass="26951">MTDPIERIRSLDYFSALPERVLKDLSAQCDVMQIPRKKTLFQEDTLIQDLYIVLFGSFKVAKKAHGSGPLLLNFLGRGEFLGIALAGLTYPKYPATLIAQENSALLKFPREFFLEYMMKIESVRHTVNRQIGERFLELQNDRCMENVLIHQRVADMILRLWERQGDKGHRILIPTTRQDIAQRVGTTTETVIRIMSQWHKQGILATVEKHIEIIDEKRLREMRQCEQFHLS</sequence>
<dbReference type="OrthoDB" id="9777588at2"/>
<dbReference type="PANTHER" id="PTHR24567">
    <property type="entry name" value="CRP FAMILY TRANSCRIPTIONAL REGULATORY PROTEIN"/>
    <property type="match status" value="1"/>
</dbReference>
<dbReference type="SUPFAM" id="SSF51206">
    <property type="entry name" value="cAMP-binding domain-like"/>
    <property type="match status" value="1"/>
</dbReference>
<comment type="caution">
    <text evidence="6">The sequence shown here is derived from an EMBL/GenBank/DDBJ whole genome shotgun (WGS) entry which is preliminary data.</text>
</comment>
<dbReference type="InterPro" id="IPR014710">
    <property type="entry name" value="RmlC-like_jellyroll"/>
</dbReference>
<dbReference type="GO" id="GO:0003677">
    <property type="term" value="F:DNA binding"/>
    <property type="evidence" value="ECO:0007669"/>
    <property type="project" value="UniProtKB-KW"/>
</dbReference>
<evidence type="ECO:0000256" key="2">
    <source>
        <dbReference type="ARBA" id="ARBA00023125"/>
    </source>
</evidence>
<dbReference type="SMART" id="SM00100">
    <property type="entry name" value="cNMP"/>
    <property type="match status" value="1"/>
</dbReference>
<evidence type="ECO:0000259" key="4">
    <source>
        <dbReference type="PROSITE" id="PS50042"/>
    </source>
</evidence>
<organism evidence="6 7">
    <name type="scientific">Bdellovibrio bacteriovorus</name>
    <dbReference type="NCBI Taxonomy" id="959"/>
    <lineage>
        <taxon>Bacteria</taxon>
        <taxon>Pseudomonadati</taxon>
        <taxon>Bdellovibrionota</taxon>
        <taxon>Bdellovibrionia</taxon>
        <taxon>Bdellovibrionales</taxon>
        <taxon>Pseudobdellovibrionaceae</taxon>
        <taxon>Bdellovibrio</taxon>
    </lineage>
</organism>
<dbReference type="InterPro" id="IPR036390">
    <property type="entry name" value="WH_DNA-bd_sf"/>
</dbReference>
<evidence type="ECO:0000313" key="7">
    <source>
        <dbReference type="Proteomes" id="UP000075391"/>
    </source>
</evidence>
<reference evidence="6 7" key="1">
    <citation type="submission" date="2016-03" db="EMBL/GenBank/DDBJ databases">
        <authorList>
            <person name="Ploux O."/>
        </authorList>
    </citation>
    <scope>NUCLEOTIDE SEQUENCE [LARGE SCALE GENOMIC DNA]</scope>
    <source>
        <strain evidence="6 7">BER2</strain>
    </source>
</reference>
<dbReference type="EMBL" id="LUKF01000003">
    <property type="protein sequence ID" value="KYG70139.1"/>
    <property type="molecule type" value="Genomic_DNA"/>
</dbReference>
<evidence type="ECO:0008006" key="8">
    <source>
        <dbReference type="Google" id="ProtNLM"/>
    </source>
</evidence>
<evidence type="ECO:0000256" key="1">
    <source>
        <dbReference type="ARBA" id="ARBA00023015"/>
    </source>
</evidence>
<dbReference type="Pfam" id="PF00027">
    <property type="entry name" value="cNMP_binding"/>
    <property type="match status" value="1"/>
</dbReference>
<dbReference type="PANTHER" id="PTHR24567:SF28">
    <property type="entry name" value="LISTERIOLYSIN REGULATORY PROTEIN"/>
    <property type="match status" value="1"/>
</dbReference>
<dbReference type="PROSITE" id="PS50042">
    <property type="entry name" value="CNMP_BINDING_3"/>
    <property type="match status" value="1"/>
</dbReference>
<keyword evidence="3" id="KW-0804">Transcription</keyword>
<feature type="domain" description="Cyclic nucleotide-binding" evidence="4">
    <location>
        <begin position="13"/>
        <end position="134"/>
    </location>
</feature>
<dbReference type="Pfam" id="PF13545">
    <property type="entry name" value="HTH_Crp_2"/>
    <property type="match status" value="1"/>
</dbReference>
<dbReference type="InterPro" id="IPR036388">
    <property type="entry name" value="WH-like_DNA-bd_sf"/>
</dbReference>
<dbReference type="PROSITE" id="PS51063">
    <property type="entry name" value="HTH_CRP_2"/>
    <property type="match status" value="1"/>
</dbReference>
<feature type="domain" description="HTH crp-type" evidence="5">
    <location>
        <begin position="149"/>
        <end position="217"/>
    </location>
</feature>
<evidence type="ECO:0000313" key="6">
    <source>
        <dbReference type="EMBL" id="KYG70139.1"/>
    </source>
</evidence>
<dbReference type="InterPro" id="IPR012318">
    <property type="entry name" value="HTH_CRP"/>
</dbReference>
<dbReference type="InterPro" id="IPR050397">
    <property type="entry name" value="Env_Response_Regulators"/>
</dbReference>
<accession>A0A150WUI0</accession>
<dbReference type="CDD" id="cd00038">
    <property type="entry name" value="CAP_ED"/>
    <property type="match status" value="1"/>
</dbReference>
<protein>
    <recommendedName>
        <fullName evidence="8">Crp/Fnr family transcriptional regulator</fullName>
    </recommendedName>
</protein>
<evidence type="ECO:0000259" key="5">
    <source>
        <dbReference type="PROSITE" id="PS51063"/>
    </source>
</evidence>
<dbReference type="InterPro" id="IPR000595">
    <property type="entry name" value="cNMP-bd_dom"/>
</dbReference>
<dbReference type="GO" id="GO:0005829">
    <property type="term" value="C:cytosol"/>
    <property type="evidence" value="ECO:0007669"/>
    <property type="project" value="TreeGrafter"/>
</dbReference>
<dbReference type="RefSeq" id="WP_063243047.1">
    <property type="nucleotide sequence ID" value="NZ_CP168967.1"/>
</dbReference>
<dbReference type="Gene3D" id="1.10.10.10">
    <property type="entry name" value="Winged helix-like DNA-binding domain superfamily/Winged helix DNA-binding domain"/>
    <property type="match status" value="1"/>
</dbReference>
<proteinExistence type="predicted"/>
<evidence type="ECO:0000256" key="3">
    <source>
        <dbReference type="ARBA" id="ARBA00023163"/>
    </source>
</evidence>
<dbReference type="GO" id="GO:0003700">
    <property type="term" value="F:DNA-binding transcription factor activity"/>
    <property type="evidence" value="ECO:0007669"/>
    <property type="project" value="TreeGrafter"/>
</dbReference>
<name>A0A150WUI0_BDEBC</name>